<dbReference type="Pfam" id="PF00656">
    <property type="entry name" value="Peptidase_C14"/>
    <property type="match status" value="1"/>
</dbReference>
<feature type="region of interest" description="Disordered" evidence="3">
    <location>
        <begin position="221"/>
        <end position="242"/>
    </location>
</feature>
<organism evidence="5 6">
    <name type="scientific">Thanatephorus cucumeris (strain AG1-IB / isolate 7/3/14)</name>
    <name type="common">Lettuce bottom rot fungus</name>
    <name type="synonym">Rhizoctonia solani</name>
    <dbReference type="NCBI Taxonomy" id="1108050"/>
    <lineage>
        <taxon>Eukaryota</taxon>
        <taxon>Fungi</taxon>
        <taxon>Dikarya</taxon>
        <taxon>Basidiomycota</taxon>
        <taxon>Agaricomycotina</taxon>
        <taxon>Agaricomycetes</taxon>
        <taxon>Cantharellales</taxon>
        <taxon>Ceratobasidiaceae</taxon>
        <taxon>Rhizoctonia</taxon>
        <taxon>Rhizoctonia solani AG-1</taxon>
    </lineage>
</organism>
<dbReference type="EMBL" id="LN679101">
    <property type="protein sequence ID" value="CEL55641.1"/>
    <property type="molecule type" value="Genomic_DNA"/>
</dbReference>
<dbReference type="InterPro" id="IPR011600">
    <property type="entry name" value="Pept_C14_caspase"/>
</dbReference>
<name>A0A0B7FCA0_THACB</name>
<dbReference type="InterPro" id="IPR029030">
    <property type="entry name" value="Caspase-like_dom_sf"/>
</dbReference>
<evidence type="ECO:0000256" key="3">
    <source>
        <dbReference type="SAM" id="MobiDB-lite"/>
    </source>
</evidence>
<evidence type="ECO:0000313" key="5">
    <source>
        <dbReference type="EMBL" id="CEL55641.1"/>
    </source>
</evidence>
<sequence length="508" mass="55813">MPVISLPPLSHFATEIATPAKTQANTFIKQDDIVTGTTSLTFSAINLSSTSSSDFHWSRMTKVIVVVVVVLLALGLIVRATHHVRRVHQSELDIEQVMPETEVSTLIGTRSPSTTTLHVPDASNWQNYQSVAHTAVHTPDQSIRRSTGVTIKLPKNSNFILEDDDRHVLTSPTGYSELLANVLIESSTDAARRQASAALSEVDPIGSGGFDWSITKSRTLEPATQEGSAAFKTQTQSRQDLSKDPLFEQTSELRAQTAPCIKYRSTSFIKKLTSLVSVKKERIHVLGIGMSGIGDEFQPLPGPIHDIRWLKSAFDGRDEFSFKSLLDSNATLEEVRRSLEDMHSEAGENDLIVLYFSGHGGPCDSFQLYDPASPGCPTLLNATILNQWIGEFRSETRGPPVYVIFDCCRPDLVAPETKLNDGVYIIWACSPMQPALDLGLNDPHNHLPRSCFLLALILAIDDLSEGFIIPAVQRFTERMKELVRVIRGSRADAMEGSHSIPAPATLDT</sequence>
<feature type="domain" description="Peptidase C14 caspase" evidence="4">
    <location>
        <begin position="298"/>
        <end position="462"/>
    </location>
</feature>
<dbReference type="GO" id="GO:0006508">
    <property type="term" value="P:proteolysis"/>
    <property type="evidence" value="ECO:0007669"/>
    <property type="project" value="InterPro"/>
</dbReference>
<protein>
    <recommendedName>
        <fullName evidence="4">Peptidase C14 caspase domain-containing protein</fullName>
    </recommendedName>
</protein>
<keyword evidence="2" id="KW-0378">Hydrolase</keyword>
<dbReference type="Gene3D" id="3.40.50.1460">
    <property type="match status" value="1"/>
</dbReference>
<accession>A0A0B7FCA0</accession>
<dbReference type="Proteomes" id="UP000059188">
    <property type="component" value="Unassembled WGS sequence"/>
</dbReference>
<gene>
    <name evidence="5" type="ORF">RSOLAG1IB_01653</name>
</gene>
<keyword evidence="2" id="KW-0645">Protease</keyword>
<feature type="compositionally biased region" description="Polar residues" evidence="3">
    <location>
        <begin position="225"/>
        <end position="239"/>
    </location>
</feature>
<dbReference type="AlphaFoldDB" id="A0A0B7FCA0"/>
<keyword evidence="6" id="KW-1185">Reference proteome</keyword>
<dbReference type="GO" id="GO:0006915">
    <property type="term" value="P:apoptotic process"/>
    <property type="evidence" value="ECO:0007669"/>
    <property type="project" value="UniProtKB-KW"/>
</dbReference>
<reference evidence="5 6" key="1">
    <citation type="submission" date="2014-11" db="EMBL/GenBank/DDBJ databases">
        <authorList>
            <person name="Wibberg Daniel"/>
        </authorList>
    </citation>
    <scope>NUCLEOTIDE SEQUENCE [LARGE SCALE GENOMIC DNA]</scope>
    <source>
        <strain evidence="5">Rhizoctonia solani AG1-IB 7/3/14</strain>
    </source>
</reference>
<dbReference type="GO" id="GO:0004197">
    <property type="term" value="F:cysteine-type endopeptidase activity"/>
    <property type="evidence" value="ECO:0007669"/>
    <property type="project" value="InterPro"/>
</dbReference>
<evidence type="ECO:0000313" key="6">
    <source>
        <dbReference type="Proteomes" id="UP000059188"/>
    </source>
</evidence>
<keyword evidence="1" id="KW-0053">Apoptosis</keyword>
<dbReference type="SUPFAM" id="SSF52129">
    <property type="entry name" value="Caspase-like"/>
    <property type="match status" value="1"/>
</dbReference>
<evidence type="ECO:0000256" key="1">
    <source>
        <dbReference type="ARBA" id="ARBA00022703"/>
    </source>
</evidence>
<evidence type="ECO:0000256" key="2">
    <source>
        <dbReference type="ARBA" id="ARBA00022807"/>
    </source>
</evidence>
<evidence type="ECO:0000259" key="4">
    <source>
        <dbReference type="Pfam" id="PF00656"/>
    </source>
</evidence>
<keyword evidence="2" id="KW-0788">Thiol protease</keyword>
<proteinExistence type="predicted"/>
<dbReference type="OrthoDB" id="3265812at2759"/>